<feature type="region of interest" description="Disordered" evidence="1">
    <location>
        <begin position="1"/>
        <end position="21"/>
    </location>
</feature>
<dbReference type="InterPro" id="IPR023214">
    <property type="entry name" value="HAD_sf"/>
</dbReference>
<dbReference type="Proteomes" id="UP000029003">
    <property type="component" value="Unassembled WGS sequence"/>
</dbReference>
<accession>A0A087E1B7</accession>
<dbReference type="AlphaFoldDB" id="A0A087E1B7"/>
<dbReference type="EMBL" id="JGZT01000008">
    <property type="protein sequence ID" value="KFJ01568.1"/>
    <property type="molecule type" value="Genomic_DNA"/>
</dbReference>
<dbReference type="Gene3D" id="3.40.50.1000">
    <property type="entry name" value="HAD superfamily/HAD-like"/>
    <property type="match status" value="1"/>
</dbReference>
<dbReference type="PANTHER" id="PTHR43611">
    <property type="entry name" value="ALPHA-D-GLUCOSE 1-PHOSPHATE PHOSPHATASE"/>
    <property type="match status" value="1"/>
</dbReference>
<dbReference type="SUPFAM" id="SSF56784">
    <property type="entry name" value="HAD-like"/>
    <property type="match status" value="1"/>
</dbReference>
<dbReference type="SFLD" id="SFLDG01129">
    <property type="entry name" value="C1.5:_HAD__Beta-PGM__Phosphata"/>
    <property type="match status" value="1"/>
</dbReference>
<dbReference type="CDD" id="cd02603">
    <property type="entry name" value="HAD_sEH-N_like"/>
    <property type="match status" value="1"/>
</dbReference>
<dbReference type="InterPro" id="IPR036412">
    <property type="entry name" value="HAD-like_sf"/>
</dbReference>
<dbReference type="SFLD" id="SFLDS00003">
    <property type="entry name" value="Haloacid_Dehalogenase"/>
    <property type="match status" value="1"/>
</dbReference>
<dbReference type="GO" id="GO:0016787">
    <property type="term" value="F:hydrolase activity"/>
    <property type="evidence" value="ECO:0007669"/>
    <property type="project" value="UniProtKB-KW"/>
</dbReference>
<reference evidence="2 3" key="1">
    <citation type="submission" date="2014-03" db="EMBL/GenBank/DDBJ databases">
        <title>Genomics of Bifidobacteria.</title>
        <authorList>
            <person name="Ventura M."/>
            <person name="Milani C."/>
            <person name="Lugli G.A."/>
        </authorList>
    </citation>
    <scope>NUCLEOTIDE SEQUENCE [LARGE SCALE GENOMIC DNA]</scope>
    <source>
        <strain evidence="2 3">LMG 21395</strain>
    </source>
</reference>
<evidence type="ECO:0000256" key="1">
    <source>
        <dbReference type="SAM" id="MobiDB-lite"/>
    </source>
</evidence>
<evidence type="ECO:0000313" key="3">
    <source>
        <dbReference type="Proteomes" id="UP000029003"/>
    </source>
</evidence>
<protein>
    <submittedName>
        <fullName evidence="2">HAD-superfamily hydrolase, subfamily IA, variant 3</fullName>
    </submittedName>
</protein>
<dbReference type="Pfam" id="PF00702">
    <property type="entry name" value="Hydrolase"/>
    <property type="match status" value="1"/>
</dbReference>
<gene>
    <name evidence="2" type="ORF">THER5_1462</name>
</gene>
<feature type="compositionally biased region" description="Polar residues" evidence="1">
    <location>
        <begin position="1"/>
        <end position="10"/>
    </location>
</feature>
<name>A0A087E1B7_9BIFI</name>
<proteinExistence type="predicted"/>
<dbReference type="InterPro" id="IPR006439">
    <property type="entry name" value="HAD-SF_hydro_IA"/>
</dbReference>
<dbReference type="RefSeq" id="WP_029576701.1">
    <property type="nucleotide sequence ID" value="NZ_JGZT01000008.1"/>
</dbReference>
<comment type="caution">
    <text evidence="2">The sequence shown here is derived from an EMBL/GenBank/DDBJ whole genome shotgun (WGS) entry which is preliminary data.</text>
</comment>
<dbReference type="NCBIfam" id="TIGR01509">
    <property type="entry name" value="HAD-SF-IA-v3"/>
    <property type="match status" value="1"/>
</dbReference>
<sequence>MTTLATQTAGPQDGKKHAEPTEHEAAAISDVVFDFCGVLIDWQCGAALRGRYPDSLVDRICAPDDPYGFFDYEDRMDHGEALADILPNVRHDHGDDIADIFADYIARYDDSLTRIIPGMESLLKDLKAAGYGVWGLTNWSYETFHFAFDKFPQLKELLDGTVVSGVEKQFKPNAGFYRLALGRFGIADPASSVFFDDTPRNVEGAKSVGMHAFLFDDATHARRELQLLGVRI</sequence>
<organism evidence="2 3">
    <name type="scientific">Bifidobacterium thermacidophilum subsp. thermacidophilum</name>
    <dbReference type="NCBI Taxonomy" id="79262"/>
    <lineage>
        <taxon>Bacteria</taxon>
        <taxon>Bacillati</taxon>
        <taxon>Actinomycetota</taxon>
        <taxon>Actinomycetes</taxon>
        <taxon>Bifidobacteriales</taxon>
        <taxon>Bifidobacteriaceae</taxon>
        <taxon>Bifidobacterium</taxon>
    </lineage>
</organism>
<dbReference type="PANTHER" id="PTHR43611:SF3">
    <property type="entry name" value="FLAVIN MONONUCLEOTIDE HYDROLASE 1, CHLOROPLATIC"/>
    <property type="match status" value="1"/>
</dbReference>
<keyword evidence="2" id="KW-0378">Hydrolase</keyword>
<evidence type="ECO:0000313" key="2">
    <source>
        <dbReference type="EMBL" id="KFJ01568.1"/>
    </source>
</evidence>